<comment type="caution">
    <text evidence="2">The sequence shown here is derived from an EMBL/GenBank/DDBJ whole genome shotgun (WGS) entry which is preliminary data.</text>
</comment>
<gene>
    <name evidence="2" type="ORF">K490DRAFT_47115</name>
</gene>
<name>A0A9P4HRH8_9PEZI</name>
<dbReference type="Gene3D" id="3.40.50.1820">
    <property type="entry name" value="alpha/beta hydrolase"/>
    <property type="match status" value="1"/>
</dbReference>
<evidence type="ECO:0000313" key="3">
    <source>
        <dbReference type="Proteomes" id="UP000799776"/>
    </source>
</evidence>
<dbReference type="CDD" id="cd00519">
    <property type="entry name" value="Lipase_3"/>
    <property type="match status" value="1"/>
</dbReference>
<dbReference type="SUPFAM" id="SSF53474">
    <property type="entry name" value="alpha/beta-Hydrolases"/>
    <property type="match status" value="1"/>
</dbReference>
<accession>A0A9P4HRH8</accession>
<evidence type="ECO:0000259" key="1">
    <source>
        <dbReference type="Pfam" id="PF01764"/>
    </source>
</evidence>
<proteinExistence type="predicted"/>
<dbReference type="EMBL" id="ML978732">
    <property type="protein sequence ID" value="KAF2085302.1"/>
    <property type="molecule type" value="Genomic_DNA"/>
</dbReference>
<sequence length="364" mass="38556">PSAPTSSSSNHFSKVWLYSNSRLPPHLPPLKVYIPTYPLLNLAAQYSLAAYAPAPTSPLPNRTPSTTTEHIPPSLLSSNKAMVLKSVPLDSSHTIVLAIRGSQSFADWAVNFRPQPAPPTGFLDDPGNLCHAGFLGVARGMVAVVAKRLRKLVDEKAQRGDRAYSLLLTGHSAGGAVAALLYAHMLSSSPDVASALSALAPAFRRVHCVTFGAPPVSLLPLGKPDGERCKKSLFFGFVNEGDPVVRADKEVLKSLVRLWATAAPSAGAAGVERLQPHGKTASWSGPGPRWPIPPGVLSCAGRLVLLREGAGEGGTGGRGEVEAYTIEDEMLRGVVFGDPVYHLMGLYKERIERLADRAVRGGDG</sequence>
<dbReference type="InterPro" id="IPR002921">
    <property type="entry name" value="Fungal_lipase-type"/>
</dbReference>
<dbReference type="PANTHER" id="PTHR46023">
    <property type="entry name" value="LIPASE CLASS 3 PROTEIN-LIKE"/>
    <property type="match status" value="1"/>
</dbReference>
<organism evidence="2 3">
    <name type="scientific">Saccharata proteae CBS 121410</name>
    <dbReference type="NCBI Taxonomy" id="1314787"/>
    <lineage>
        <taxon>Eukaryota</taxon>
        <taxon>Fungi</taxon>
        <taxon>Dikarya</taxon>
        <taxon>Ascomycota</taxon>
        <taxon>Pezizomycotina</taxon>
        <taxon>Dothideomycetes</taxon>
        <taxon>Dothideomycetes incertae sedis</taxon>
        <taxon>Botryosphaeriales</taxon>
        <taxon>Saccharataceae</taxon>
        <taxon>Saccharata</taxon>
    </lineage>
</organism>
<keyword evidence="3" id="KW-1185">Reference proteome</keyword>
<dbReference type="AlphaFoldDB" id="A0A9P4HRH8"/>
<dbReference type="Proteomes" id="UP000799776">
    <property type="component" value="Unassembled WGS sequence"/>
</dbReference>
<feature type="non-terminal residue" evidence="2">
    <location>
        <position position="1"/>
    </location>
</feature>
<dbReference type="OrthoDB" id="438440at2759"/>
<dbReference type="InterPro" id="IPR029058">
    <property type="entry name" value="AB_hydrolase_fold"/>
</dbReference>
<feature type="domain" description="Fungal lipase-type" evidence="1">
    <location>
        <begin position="96"/>
        <end position="247"/>
    </location>
</feature>
<reference evidence="2" key="1">
    <citation type="journal article" date="2020" name="Stud. Mycol.">
        <title>101 Dothideomycetes genomes: a test case for predicting lifestyles and emergence of pathogens.</title>
        <authorList>
            <person name="Haridas S."/>
            <person name="Albert R."/>
            <person name="Binder M."/>
            <person name="Bloem J."/>
            <person name="Labutti K."/>
            <person name="Salamov A."/>
            <person name="Andreopoulos B."/>
            <person name="Baker S."/>
            <person name="Barry K."/>
            <person name="Bills G."/>
            <person name="Bluhm B."/>
            <person name="Cannon C."/>
            <person name="Castanera R."/>
            <person name="Culley D."/>
            <person name="Daum C."/>
            <person name="Ezra D."/>
            <person name="Gonzalez J."/>
            <person name="Henrissat B."/>
            <person name="Kuo A."/>
            <person name="Liang C."/>
            <person name="Lipzen A."/>
            <person name="Lutzoni F."/>
            <person name="Magnuson J."/>
            <person name="Mondo S."/>
            <person name="Nolan M."/>
            <person name="Ohm R."/>
            <person name="Pangilinan J."/>
            <person name="Park H.-J."/>
            <person name="Ramirez L."/>
            <person name="Alfaro M."/>
            <person name="Sun H."/>
            <person name="Tritt A."/>
            <person name="Yoshinaga Y."/>
            <person name="Zwiers L.-H."/>
            <person name="Turgeon B."/>
            <person name="Goodwin S."/>
            <person name="Spatafora J."/>
            <person name="Crous P."/>
            <person name="Grigoriev I."/>
        </authorList>
    </citation>
    <scope>NUCLEOTIDE SEQUENCE</scope>
    <source>
        <strain evidence="2">CBS 121410</strain>
    </source>
</reference>
<dbReference type="PANTHER" id="PTHR46023:SF6">
    <property type="entry name" value="LIPASE CLASS 3 FAMILY PROTEIN"/>
    <property type="match status" value="1"/>
</dbReference>
<protein>
    <submittedName>
        <fullName evidence="2">Alpha/beta-hydrolase</fullName>
    </submittedName>
</protein>
<dbReference type="Pfam" id="PF01764">
    <property type="entry name" value="Lipase_3"/>
    <property type="match status" value="1"/>
</dbReference>
<dbReference type="GO" id="GO:0006629">
    <property type="term" value="P:lipid metabolic process"/>
    <property type="evidence" value="ECO:0007669"/>
    <property type="project" value="InterPro"/>
</dbReference>
<evidence type="ECO:0000313" key="2">
    <source>
        <dbReference type="EMBL" id="KAF2085302.1"/>
    </source>
</evidence>